<dbReference type="PIRSF" id="PIRSF000887">
    <property type="entry name" value="Pesterase_MJ0037"/>
    <property type="match status" value="1"/>
</dbReference>
<dbReference type="OrthoDB" id="9795838at2"/>
<dbReference type="EMBL" id="FOEG01000005">
    <property type="protein sequence ID" value="SEO95820.1"/>
    <property type="molecule type" value="Genomic_DNA"/>
</dbReference>
<evidence type="ECO:0000259" key="1">
    <source>
        <dbReference type="Pfam" id="PF00149"/>
    </source>
</evidence>
<dbReference type="NCBIfam" id="TIGR04123">
    <property type="entry name" value="P_estr_lig_assc"/>
    <property type="match status" value="1"/>
</dbReference>
<dbReference type="InterPro" id="IPR029052">
    <property type="entry name" value="Metallo-depent_PP-like"/>
</dbReference>
<evidence type="ECO:0000313" key="3">
    <source>
        <dbReference type="Proteomes" id="UP000199657"/>
    </source>
</evidence>
<accession>A0A1H8TXS6</accession>
<dbReference type="Gene3D" id="3.60.21.10">
    <property type="match status" value="1"/>
</dbReference>
<dbReference type="SUPFAM" id="SSF56300">
    <property type="entry name" value="Metallo-dependent phosphatases"/>
    <property type="match status" value="1"/>
</dbReference>
<keyword evidence="3" id="KW-1185">Reference proteome</keyword>
<dbReference type="InterPro" id="IPR024173">
    <property type="entry name" value="Pesterase_MJ0037-like"/>
</dbReference>
<feature type="domain" description="Calcineurin-like phosphoesterase" evidence="1">
    <location>
        <begin position="41"/>
        <end position="136"/>
    </location>
</feature>
<dbReference type="InterPro" id="IPR026336">
    <property type="entry name" value="PdeM-like"/>
</dbReference>
<reference evidence="2 3" key="1">
    <citation type="submission" date="2016-10" db="EMBL/GenBank/DDBJ databases">
        <authorList>
            <person name="de Groot N.N."/>
        </authorList>
    </citation>
    <scope>NUCLEOTIDE SEQUENCE [LARGE SCALE GENOMIC DNA]</scope>
    <source>
        <strain evidence="2 3">CGMCC 1.6291</strain>
    </source>
</reference>
<dbReference type="PANTHER" id="PTHR39323:SF1">
    <property type="entry name" value="BLR1149 PROTEIN"/>
    <property type="match status" value="1"/>
</dbReference>
<dbReference type="PANTHER" id="PTHR39323">
    <property type="entry name" value="BLR1149 PROTEIN"/>
    <property type="match status" value="1"/>
</dbReference>
<dbReference type="STRING" id="406100.SAMN04488052_10518"/>
<protein>
    <submittedName>
        <fullName evidence="2">Putative phosphoesterase</fullName>
    </submittedName>
</protein>
<dbReference type="GO" id="GO:0016787">
    <property type="term" value="F:hydrolase activity"/>
    <property type="evidence" value="ECO:0007669"/>
    <property type="project" value="InterPro"/>
</dbReference>
<dbReference type="RefSeq" id="WP_091644162.1">
    <property type="nucleotide sequence ID" value="NZ_FOEG01000005.1"/>
</dbReference>
<organism evidence="2 3">
    <name type="scientific">Aquisalimonas asiatica</name>
    <dbReference type="NCBI Taxonomy" id="406100"/>
    <lineage>
        <taxon>Bacteria</taxon>
        <taxon>Pseudomonadati</taxon>
        <taxon>Pseudomonadota</taxon>
        <taxon>Gammaproteobacteria</taxon>
        <taxon>Chromatiales</taxon>
        <taxon>Ectothiorhodospiraceae</taxon>
        <taxon>Aquisalimonas</taxon>
    </lineage>
</organism>
<sequence length="233" mass="24738">MPDPAPWSDAPLAGAAPCDVAGERLWLLPGRALLWPRRRSLLVADPHFGKGGVFRRRGVPVPAGGTGADLQRLSSLLARTAAERLVILGDFFHGRPEAGEPWLDRFTTWRQAHDAATVTVVAGNHDRHAGAPDPAWALDWHDAPLTEPPFLLAHEPVTARDGAYVLAGHLHPVWTLGGGGDRLRVPVFWFGVGGAVLPAFGGFTGGMAVQPGRGDRLFAAGEEAVVDCGVSVR</sequence>
<dbReference type="InterPro" id="IPR004843">
    <property type="entry name" value="Calcineurin-like_PHP"/>
</dbReference>
<dbReference type="Proteomes" id="UP000199657">
    <property type="component" value="Unassembled WGS sequence"/>
</dbReference>
<gene>
    <name evidence="2" type="ORF">SAMN04488052_10518</name>
</gene>
<dbReference type="Pfam" id="PF00149">
    <property type="entry name" value="Metallophos"/>
    <property type="match status" value="1"/>
</dbReference>
<evidence type="ECO:0000313" key="2">
    <source>
        <dbReference type="EMBL" id="SEO95820.1"/>
    </source>
</evidence>
<proteinExistence type="predicted"/>
<dbReference type="AlphaFoldDB" id="A0A1H8TXS6"/>
<name>A0A1H8TXS6_9GAMM</name>